<proteinExistence type="predicted"/>
<evidence type="ECO:0000313" key="2">
    <source>
        <dbReference type="Proteomes" id="UP000053235"/>
    </source>
</evidence>
<keyword evidence="2" id="KW-1185">Reference proteome</keyword>
<gene>
    <name evidence="1" type="ORF">LAX5112_00012</name>
</gene>
<name>A0A0M6ZQ57_9HYPH</name>
<protein>
    <submittedName>
        <fullName evidence="1">Uncharacterized protein</fullName>
    </submittedName>
</protein>
<accession>A0A0M6ZQ57</accession>
<dbReference type="AlphaFoldDB" id="A0A0M6ZQ57"/>
<organism evidence="1 2">
    <name type="scientific">Roseibium alexandrii</name>
    <dbReference type="NCBI Taxonomy" id="388408"/>
    <lineage>
        <taxon>Bacteria</taxon>
        <taxon>Pseudomonadati</taxon>
        <taxon>Pseudomonadota</taxon>
        <taxon>Alphaproteobacteria</taxon>
        <taxon>Hyphomicrobiales</taxon>
        <taxon>Stappiaceae</taxon>
        <taxon>Roseibium</taxon>
    </lineage>
</organism>
<dbReference type="EMBL" id="CXWD01000001">
    <property type="protein sequence ID" value="CTQ63634.1"/>
    <property type="molecule type" value="Genomic_DNA"/>
</dbReference>
<sequence length="240" mass="27972">MHQSSSGPRADQVRCHALFTYIFMLATSALATLGPPDAAFSRNLSPKFPAAYYAEQGNKYFDTLDSYASRASKPNYSTHVIRWEWPPWLYLTGHKDHWMTMDRLLVLYPTRVLNRDCRSFKVQPFSRCRVTFHYEWIDSYVDIYQEFTFNDYGQITFIEAWTDEAGFLPMNATNDRWAEGTAVRRLSTRVPGLGRADGRYQAIPPQHLARVDRDLRNLQIRLRVPVIAWLVESVRFTFNA</sequence>
<dbReference type="RefSeq" id="WP_144432007.1">
    <property type="nucleotide sequence ID" value="NZ_CXWD01000001.1"/>
</dbReference>
<dbReference type="Proteomes" id="UP000053235">
    <property type="component" value="Unassembled WGS sequence"/>
</dbReference>
<reference evidence="2" key="1">
    <citation type="submission" date="2015-07" db="EMBL/GenBank/DDBJ databases">
        <authorList>
            <person name="Rodrigo-Torres Lidia"/>
            <person name="Arahal R.David."/>
        </authorList>
    </citation>
    <scope>NUCLEOTIDE SEQUENCE [LARGE SCALE GENOMIC DNA]</scope>
    <source>
        <strain evidence="2">CECT 5112</strain>
    </source>
</reference>
<dbReference type="OrthoDB" id="7852391at2"/>
<evidence type="ECO:0000313" key="1">
    <source>
        <dbReference type="EMBL" id="CTQ63634.1"/>
    </source>
</evidence>